<evidence type="ECO:0000256" key="1">
    <source>
        <dbReference type="SAM" id="MobiDB-lite"/>
    </source>
</evidence>
<feature type="compositionally biased region" description="Basic and acidic residues" evidence="1">
    <location>
        <begin position="627"/>
        <end position="636"/>
    </location>
</feature>
<accession>A0A3M7CQK9</accession>
<feature type="region of interest" description="Disordered" evidence="1">
    <location>
        <begin position="594"/>
        <end position="638"/>
    </location>
</feature>
<dbReference type="Pfam" id="PF02204">
    <property type="entry name" value="VPS9"/>
    <property type="match status" value="1"/>
</dbReference>
<dbReference type="GO" id="GO:0005085">
    <property type="term" value="F:guanyl-nucleotide exchange factor activity"/>
    <property type="evidence" value="ECO:0007669"/>
    <property type="project" value="InterPro"/>
</dbReference>
<dbReference type="GO" id="GO:0016192">
    <property type="term" value="P:vesicle-mediated transport"/>
    <property type="evidence" value="ECO:0007669"/>
    <property type="project" value="InterPro"/>
</dbReference>
<feature type="domain" description="VPS9" evidence="2">
    <location>
        <begin position="237"/>
        <end position="394"/>
    </location>
</feature>
<sequence length="926" mass="100427">MANAQQRSVSDNRPALHGSRSFTRMPSSSSESPRKRASTMQESGIPAIPEARNIGNSPEIDGKKKTDVFENHEEDEEEGPVEAGVSSPNPDLKLPSTFDELPIEIKSLTERFLDSLNAKVHPTPLTADALSDLFQDFYEKAASHINTHISTLASRIGRKKAPQAVNGKIRTRAGSSATRNGSPASGGEMLTVSEVADRKKARKLLELKRIALEEAVERSVCEKVYDRIFKHKSTDDEARDEKLRSRTAALAVVGIGLKDLHMDIDRAKLDAGSSTQDKEAAIHTSLGDAREALQAMDEEHYPAGKLQHLNAAHKSIVETLSQMFPSSSSADEILPTLIYTLITSPPEGINIVSNLNFIQRFRTQSKVDGEAAYCLVNLEAAISFLETVDLSSLRADEAPEGPAKPNSRPSTPNSDTKTPPTQPLPAKTLKPGLSPATASTPELTSSSPSAAETTSRAMSSPRTPSSVGAPGNGARPPMQHRRLSSLVQAQADRLEAGRENILNAADKVYDSINGTLETSLQFVFGRFKEQAAGSSDLPKTLEEARKLVSSPTMEEREEDALTASGRSSPSLDDPLNNHRKASEGENKMLELIGGRKHQPQQQQLRDRSVDSIRSGGSGKRVAFSEVAGKDKPKEEQSAVPGANLFNAINPLNRFQVPGFARFGNRSGSIGAATNSAVQTPTTEKPNKLEGIVESPVSKDGTSEPFPKLEKQSTKDSAGSDGEGMNAREALAELRKIKPPKKRFLDVGSAQELRLGEVEELLAEYRRLAKAIGEAVVHRQPGQTRRNGENIIHVTLHGRLPLYLLQSRRQSRRSRREDNIHRICFIRLLSRSYRSGPVVVVIVMQRVRLGKHPIEIPLYKPPDPLRLDEIVVEGFRAEGVGAEENPTLDFGAEVFAAGLRVERQVLGRGSGVGSGGAVAVPDAVVFG</sequence>
<feature type="region of interest" description="Disordered" evidence="1">
    <location>
        <begin position="1"/>
        <end position="91"/>
    </location>
</feature>
<protein>
    <recommendedName>
        <fullName evidence="2">VPS9 domain-containing protein</fullName>
    </recommendedName>
</protein>
<feature type="compositionally biased region" description="Polar residues" evidence="1">
    <location>
        <begin position="407"/>
        <end position="419"/>
    </location>
</feature>
<evidence type="ECO:0000313" key="4">
    <source>
        <dbReference type="Proteomes" id="UP000270230"/>
    </source>
</evidence>
<feature type="region of interest" description="Disordered" evidence="1">
    <location>
        <begin position="546"/>
        <end position="580"/>
    </location>
</feature>
<dbReference type="AlphaFoldDB" id="A0A3M7CQK9"/>
<comment type="caution">
    <text evidence="3">The sequence shown here is derived from an EMBL/GenBank/DDBJ whole genome shotgun (WGS) entry which is preliminary data.</text>
</comment>
<gene>
    <name evidence="3" type="ORF">D0865_05000</name>
</gene>
<feature type="compositionally biased region" description="Basic and acidic residues" evidence="1">
    <location>
        <begin position="60"/>
        <end position="71"/>
    </location>
</feature>
<dbReference type="InterPro" id="IPR003123">
    <property type="entry name" value="VPS9"/>
</dbReference>
<feature type="compositionally biased region" description="Polar residues" evidence="1">
    <location>
        <begin position="669"/>
        <end position="683"/>
    </location>
</feature>
<dbReference type="OrthoDB" id="10264848at2759"/>
<feature type="region of interest" description="Disordered" evidence="1">
    <location>
        <begin position="162"/>
        <end position="190"/>
    </location>
</feature>
<reference evidence="3 4" key="1">
    <citation type="journal article" date="2018" name="BMC Genomics">
        <title>Genomic evidence for intraspecific hybridization in a clonal and extremely halotolerant yeast.</title>
        <authorList>
            <person name="Gostincar C."/>
            <person name="Stajich J.E."/>
            <person name="Zupancic J."/>
            <person name="Zalar P."/>
            <person name="Gunde-Cimerman N."/>
        </authorList>
    </citation>
    <scope>NUCLEOTIDE SEQUENCE [LARGE SCALE GENOMIC DNA]</scope>
    <source>
        <strain evidence="3 4">EXF-151</strain>
    </source>
</reference>
<dbReference type="PROSITE" id="PS51205">
    <property type="entry name" value="VPS9"/>
    <property type="match status" value="1"/>
</dbReference>
<dbReference type="EMBL" id="QWIN01000320">
    <property type="protein sequence ID" value="RMY53927.1"/>
    <property type="molecule type" value="Genomic_DNA"/>
</dbReference>
<feature type="compositionally biased region" description="Polar residues" evidence="1">
    <location>
        <begin position="173"/>
        <end position="183"/>
    </location>
</feature>
<proteinExistence type="predicted"/>
<dbReference type="GO" id="GO:0031267">
    <property type="term" value="F:small GTPase binding"/>
    <property type="evidence" value="ECO:0007669"/>
    <property type="project" value="TreeGrafter"/>
</dbReference>
<feature type="region of interest" description="Disordered" evidence="1">
    <location>
        <begin position="669"/>
        <end position="723"/>
    </location>
</feature>
<dbReference type="PANTHER" id="PTHR23101">
    <property type="entry name" value="RAB GDP/GTP EXCHANGE FACTOR"/>
    <property type="match status" value="1"/>
</dbReference>
<dbReference type="GO" id="GO:0030139">
    <property type="term" value="C:endocytic vesicle"/>
    <property type="evidence" value="ECO:0007669"/>
    <property type="project" value="TreeGrafter"/>
</dbReference>
<dbReference type="GO" id="GO:0005829">
    <property type="term" value="C:cytosol"/>
    <property type="evidence" value="ECO:0007669"/>
    <property type="project" value="TreeGrafter"/>
</dbReference>
<evidence type="ECO:0000259" key="2">
    <source>
        <dbReference type="PROSITE" id="PS51205"/>
    </source>
</evidence>
<dbReference type="SMART" id="SM00167">
    <property type="entry name" value="VPS9"/>
    <property type="match status" value="1"/>
</dbReference>
<feature type="region of interest" description="Disordered" evidence="1">
    <location>
        <begin position="395"/>
        <end position="480"/>
    </location>
</feature>
<dbReference type="SUPFAM" id="SSF109993">
    <property type="entry name" value="VPS9 domain"/>
    <property type="match status" value="1"/>
</dbReference>
<dbReference type="Gene3D" id="1.20.1050.80">
    <property type="entry name" value="VPS9 domain"/>
    <property type="match status" value="1"/>
</dbReference>
<evidence type="ECO:0000313" key="3">
    <source>
        <dbReference type="EMBL" id="RMY53927.1"/>
    </source>
</evidence>
<dbReference type="PANTHER" id="PTHR23101:SF97">
    <property type="entry name" value="DOMAIN PROTEIN, PUTATIVE (AFU_ORTHOLOGUE AFUA_2G10890)-RELATED"/>
    <property type="match status" value="1"/>
</dbReference>
<dbReference type="InterPro" id="IPR045046">
    <property type="entry name" value="Vps9-like"/>
</dbReference>
<dbReference type="InterPro" id="IPR037191">
    <property type="entry name" value="VPS9_dom_sf"/>
</dbReference>
<name>A0A3M7CQK9_HORWE</name>
<organism evidence="3 4">
    <name type="scientific">Hortaea werneckii</name>
    <name type="common">Black yeast</name>
    <name type="synonym">Cladosporium werneckii</name>
    <dbReference type="NCBI Taxonomy" id="91943"/>
    <lineage>
        <taxon>Eukaryota</taxon>
        <taxon>Fungi</taxon>
        <taxon>Dikarya</taxon>
        <taxon>Ascomycota</taxon>
        <taxon>Pezizomycotina</taxon>
        <taxon>Dothideomycetes</taxon>
        <taxon>Dothideomycetidae</taxon>
        <taxon>Mycosphaerellales</taxon>
        <taxon>Teratosphaeriaceae</taxon>
        <taxon>Hortaea</taxon>
    </lineage>
</organism>
<feature type="compositionally biased region" description="Polar residues" evidence="1">
    <location>
        <begin position="1"/>
        <end position="11"/>
    </location>
</feature>
<feature type="compositionally biased region" description="Low complexity" evidence="1">
    <location>
        <begin position="19"/>
        <end position="31"/>
    </location>
</feature>
<dbReference type="Proteomes" id="UP000270230">
    <property type="component" value="Unassembled WGS sequence"/>
</dbReference>
<feature type="compositionally biased region" description="Low complexity" evidence="1">
    <location>
        <begin position="434"/>
        <end position="457"/>
    </location>
</feature>